<feature type="compositionally biased region" description="Basic residues" evidence="3">
    <location>
        <begin position="450"/>
        <end position="468"/>
    </location>
</feature>
<organism evidence="4 5">
    <name type="scientific">Orchesella dallaii</name>
    <dbReference type="NCBI Taxonomy" id="48710"/>
    <lineage>
        <taxon>Eukaryota</taxon>
        <taxon>Metazoa</taxon>
        <taxon>Ecdysozoa</taxon>
        <taxon>Arthropoda</taxon>
        <taxon>Hexapoda</taxon>
        <taxon>Collembola</taxon>
        <taxon>Entomobryomorpha</taxon>
        <taxon>Entomobryoidea</taxon>
        <taxon>Orchesellidae</taxon>
        <taxon>Orchesellinae</taxon>
        <taxon>Orchesella</taxon>
    </lineage>
</organism>
<feature type="repeat" description="MBT" evidence="2">
    <location>
        <begin position="131"/>
        <end position="232"/>
    </location>
</feature>
<evidence type="ECO:0000256" key="2">
    <source>
        <dbReference type="PROSITE-ProRule" id="PRU00459"/>
    </source>
</evidence>
<evidence type="ECO:0000256" key="3">
    <source>
        <dbReference type="SAM" id="MobiDB-lite"/>
    </source>
</evidence>
<comment type="caution">
    <text evidence="4">The sequence shown here is derived from an EMBL/GenBank/DDBJ whole genome shotgun (WGS) entry which is preliminary data.</text>
</comment>
<keyword evidence="1" id="KW-0677">Repeat</keyword>
<feature type="repeat" description="MBT" evidence="2">
    <location>
        <begin position="349"/>
        <end position="443"/>
    </location>
</feature>
<feature type="repeat" description="MBT" evidence="2">
    <location>
        <begin position="9"/>
        <end position="124"/>
    </location>
</feature>
<evidence type="ECO:0000313" key="4">
    <source>
        <dbReference type="EMBL" id="CAL8074325.1"/>
    </source>
</evidence>
<dbReference type="InterPro" id="IPR050548">
    <property type="entry name" value="PcG_chromatin_remod_factors"/>
</dbReference>
<dbReference type="Gene3D" id="2.30.30.140">
    <property type="match status" value="4"/>
</dbReference>
<dbReference type="PANTHER" id="PTHR12247:SF104">
    <property type="entry name" value="POLYCOMB PROTEIN SFMBT"/>
    <property type="match status" value="1"/>
</dbReference>
<reference evidence="4 5" key="1">
    <citation type="submission" date="2024-08" db="EMBL/GenBank/DDBJ databases">
        <authorList>
            <person name="Cucini C."/>
            <person name="Frati F."/>
        </authorList>
    </citation>
    <scope>NUCLEOTIDE SEQUENCE [LARGE SCALE GENOMIC DNA]</scope>
</reference>
<feature type="repeat" description="MBT" evidence="2">
    <location>
        <begin position="259"/>
        <end position="341"/>
    </location>
</feature>
<dbReference type="Proteomes" id="UP001642540">
    <property type="component" value="Unassembled WGS sequence"/>
</dbReference>
<dbReference type="PROSITE" id="PS51079">
    <property type="entry name" value="MBT"/>
    <property type="match status" value="4"/>
</dbReference>
<accession>A0ABP1PT06</accession>
<proteinExistence type="predicted"/>
<dbReference type="PANTHER" id="PTHR12247">
    <property type="entry name" value="POLYCOMB GROUP PROTEIN"/>
    <property type="match status" value="1"/>
</dbReference>
<dbReference type="InterPro" id="IPR004092">
    <property type="entry name" value="Mbt"/>
</dbReference>
<name>A0ABP1PT06_9HEXA</name>
<dbReference type="EMBL" id="CAXLJM020000007">
    <property type="protein sequence ID" value="CAL8074325.1"/>
    <property type="molecule type" value="Genomic_DNA"/>
</dbReference>
<dbReference type="CDD" id="cd20097">
    <property type="entry name" value="MBT_dSfmbt-like_rpt1"/>
    <property type="match status" value="1"/>
</dbReference>
<evidence type="ECO:0000256" key="1">
    <source>
        <dbReference type="ARBA" id="ARBA00022737"/>
    </source>
</evidence>
<dbReference type="CDD" id="cd20099">
    <property type="entry name" value="MBT_dSfmbt-like_rpt3"/>
    <property type="match status" value="1"/>
</dbReference>
<protein>
    <submittedName>
        <fullName evidence="4">Uncharacterized protein</fullName>
    </submittedName>
</protein>
<dbReference type="SUPFAM" id="SSF63748">
    <property type="entry name" value="Tudor/PWWP/MBT"/>
    <property type="match status" value="4"/>
</dbReference>
<feature type="region of interest" description="Disordered" evidence="3">
    <location>
        <begin position="446"/>
        <end position="468"/>
    </location>
</feature>
<dbReference type="SMART" id="SM00561">
    <property type="entry name" value="MBT"/>
    <property type="match status" value="4"/>
</dbReference>
<evidence type="ECO:0000313" key="5">
    <source>
        <dbReference type="Proteomes" id="UP001642540"/>
    </source>
</evidence>
<dbReference type="Pfam" id="PF02820">
    <property type="entry name" value="MBT"/>
    <property type="match status" value="4"/>
</dbReference>
<keyword evidence="5" id="KW-1185">Reference proteome</keyword>
<sequence>MAKAKNGSFDWVKLLHFSNFEAASVCLMQHAPGSETWKDAVAVGMKLELRIHDLKICPKKFLDKGSAQPPFWVATIIKLQGYYALVRYEGMEGDSSKDFWIHLGLYDVHPIGANTHDGVLIPPKFLAKITSDWRNYIINALCGARTVPADYLTSLKTVAVSSKYRVGDQLEVVDKYKISQLREARVSKLFGQRMYLRYIPDMGYDGFFCHEDSSLIHLPGWAAHIGHNIQETSSRKKKCAPVPPSISSSMVTFCNEHVFTTGMKLEAVDPLSPGRICAASICKVLKFGHLMIKIESYEVDNTSTSSSETSESGDWFCYSIESPYIFECGFCEEHDISLIPPYGYQTESFKWEAYLRETGTKAASIPSKPLINHGFKEGMKLEMADLMTPIQIHMSTVIQRAGHLLRIRFDGWDEQWDQWMDAQSPDMYPVGWCALVKYPLQSAQNGAQQKRLRSTARRQRQNGKKVNH</sequence>
<gene>
    <name evidence="4" type="ORF">ODALV1_LOCUS2854</name>
</gene>